<proteinExistence type="predicted"/>
<organism evidence="1 2">
    <name type="scientific">Puccinia graminis f. sp. tritici</name>
    <dbReference type="NCBI Taxonomy" id="56615"/>
    <lineage>
        <taxon>Eukaryota</taxon>
        <taxon>Fungi</taxon>
        <taxon>Dikarya</taxon>
        <taxon>Basidiomycota</taxon>
        <taxon>Pucciniomycotina</taxon>
        <taxon>Pucciniomycetes</taxon>
        <taxon>Pucciniales</taxon>
        <taxon>Pucciniaceae</taxon>
        <taxon>Puccinia</taxon>
    </lineage>
</organism>
<reference evidence="1 2" key="1">
    <citation type="submission" date="2019-05" db="EMBL/GenBank/DDBJ databases">
        <title>Emergence of the Ug99 lineage of the wheat stem rust pathogen through somatic hybridization.</title>
        <authorList>
            <person name="Li F."/>
            <person name="Upadhyaya N.M."/>
            <person name="Sperschneider J."/>
            <person name="Matny O."/>
            <person name="Nguyen-Phuc H."/>
            <person name="Mago R."/>
            <person name="Raley C."/>
            <person name="Miller M.E."/>
            <person name="Silverstein K.A.T."/>
            <person name="Henningsen E."/>
            <person name="Hirsch C.D."/>
            <person name="Visser B."/>
            <person name="Pretorius Z.A."/>
            <person name="Steffenson B.J."/>
            <person name="Schwessinger B."/>
            <person name="Dodds P.N."/>
            <person name="Figueroa M."/>
        </authorList>
    </citation>
    <scope>NUCLEOTIDE SEQUENCE [LARGE SCALE GENOMIC DNA]</scope>
    <source>
        <strain evidence="1 2">Ug99</strain>
    </source>
</reference>
<name>A0A5B0RVE3_PUCGR</name>
<gene>
    <name evidence="1" type="ORF">PGTUg99_000198</name>
</gene>
<sequence length="153" mass="18004">MFDICDMLLTLDRCLCKLPNWMFQTIQSPIELPHCGSYAAFPRLSGNYAHEFVKLTIVVGFKIEKAREEKKIQRADEGTLMCSKFRMTRIRHSFQKGTNRIFKSRVLQTNLKRDTVGIERRLTEFLETRRRSMRLKQHAGMEVLLSRRPPEIA</sequence>
<dbReference type="AlphaFoldDB" id="A0A5B0RVE3"/>
<evidence type="ECO:0000313" key="2">
    <source>
        <dbReference type="Proteomes" id="UP000325313"/>
    </source>
</evidence>
<comment type="caution">
    <text evidence="1">The sequence shown here is derived from an EMBL/GenBank/DDBJ whole genome shotgun (WGS) entry which is preliminary data.</text>
</comment>
<evidence type="ECO:0000313" key="1">
    <source>
        <dbReference type="EMBL" id="KAA1129956.1"/>
    </source>
</evidence>
<protein>
    <submittedName>
        <fullName evidence="1">Uncharacterized protein</fullName>
    </submittedName>
</protein>
<dbReference type="EMBL" id="VDEP01000115">
    <property type="protein sequence ID" value="KAA1129956.1"/>
    <property type="molecule type" value="Genomic_DNA"/>
</dbReference>
<dbReference type="Proteomes" id="UP000325313">
    <property type="component" value="Unassembled WGS sequence"/>
</dbReference>
<accession>A0A5B0RVE3</accession>